<dbReference type="InterPro" id="IPR036390">
    <property type="entry name" value="WH_DNA-bd_sf"/>
</dbReference>
<proteinExistence type="inferred from homology"/>
<evidence type="ECO:0000256" key="2">
    <source>
        <dbReference type="ARBA" id="ARBA00023015"/>
    </source>
</evidence>
<dbReference type="GO" id="GO:0003700">
    <property type="term" value="F:DNA-binding transcription factor activity"/>
    <property type="evidence" value="ECO:0007669"/>
    <property type="project" value="InterPro"/>
</dbReference>
<dbReference type="GO" id="GO:0000976">
    <property type="term" value="F:transcription cis-regulatory region binding"/>
    <property type="evidence" value="ECO:0007669"/>
    <property type="project" value="TreeGrafter"/>
</dbReference>
<keyword evidence="3" id="KW-0238">DNA-binding</keyword>
<keyword evidence="4" id="KW-0804">Transcription</keyword>
<name>A0A6L5QQA5_9BURK</name>
<comment type="similarity">
    <text evidence="1">Belongs to the LysR transcriptional regulatory family.</text>
</comment>
<dbReference type="CDD" id="cd08420">
    <property type="entry name" value="PBP2_CysL_like"/>
    <property type="match status" value="1"/>
</dbReference>
<dbReference type="PANTHER" id="PTHR30126:SF39">
    <property type="entry name" value="HTH-TYPE TRANSCRIPTIONAL REGULATOR CYSL"/>
    <property type="match status" value="1"/>
</dbReference>
<sequence>MTLEQLRIFIAVAEREHLTRAADALALTPSAVSASLRALEERYDTPLFHRMGRGIQLNDAGRLFLAEARATLAAARNAELALAELAGLQRGTLAVHASQTIASYWLPPLLLAFHRRHPLIALGLTIGNTSSVAQAVRDGLADLGLVEDGVDAPELAATVVAQDRLVAVVAPSHPWADGRAVDADALRAADWILREPGSGTRSAFETRLAALGIAPAQLRVALALPSNEAVRSAAMAGPYATVVSELVVAPHLQAGLLCRVNLDLPPRPFSLLQHRQRLPSRAALALAQVLAGQGGIEAA</sequence>
<dbReference type="SUPFAM" id="SSF53850">
    <property type="entry name" value="Periplasmic binding protein-like II"/>
    <property type="match status" value="1"/>
</dbReference>
<dbReference type="PANTHER" id="PTHR30126">
    <property type="entry name" value="HTH-TYPE TRANSCRIPTIONAL REGULATOR"/>
    <property type="match status" value="1"/>
</dbReference>
<dbReference type="SUPFAM" id="SSF46785">
    <property type="entry name" value="Winged helix' DNA-binding domain"/>
    <property type="match status" value="1"/>
</dbReference>
<protein>
    <submittedName>
        <fullName evidence="6">LysR family transcriptional regulator</fullName>
    </submittedName>
</protein>
<dbReference type="RefSeq" id="WP_154369836.1">
    <property type="nucleotide sequence ID" value="NZ_WKJM01000035.1"/>
</dbReference>
<dbReference type="InterPro" id="IPR005119">
    <property type="entry name" value="LysR_subst-bd"/>
</dbReference>
<reference evidence="6 7" key="1">
    <citation type="submission" date="2019-11" db="EMBL/GenBank/DDBJ databases">
        <title>Novel species isolated from a subtropical stream in China.</title>
        <authorList>
            <person name="Lu H."/>
        </authorList>
    </citation>
    <scope>NUCLEOTIDE SEQUENCE [LARGE SCALE GENOMIC DNA]</scope>
    <source>
        <strain evidence="6 7">FT25W</strain>
    </source>
</reference>
<feature type="domain" description="HTH lysR-type" evidence="5">
    <location>
        <begin position="1"/>
        <end position="58"/>
    </location>
</feature>
<dbReference type="FunFam" id="1.10.10.10:FF:000001">
    <property type="entry name" value="LysR family transcriptional regulator"/>
    <property type="match status" value="1"/>
</dbReference>
<accession>A0A6L5QQA5</accession>
<dbReference type="PROSITE" id="PS50931">
    <property type="entry name" value="HTH_LYSR"/>
    <property type="match status" value="1"/>
</dbReference>
<dbReference type="Pfam" id="PF03466">
    <property type="entry name" value="LysR_substrate"/>
    <property type="match status" value="1"/>
</dbReference>
<dbReference type="Pfam" id="PF00126">
    <property type="entry name" value="HTH_1"/>
    <property type="match status" value="1"/>
</dbReference>
<dbReference type="Gene3D" id="1.10.10.10">
    <property type="entry name" value="Winged helix-like DNA-binding domain superfamily/Winged helix DNA-binding domain"/>
    <property type="match status" value="1"/>
</dbReference>
<evidence type="ECO:0000259" key="5">
    <source>
        <dbReference type="PROSITE" id="PS50931"/>
    </source>
</evidence>
<evidence type="ECO:0000256" key="1">
    <source>
        <dbReference type="ARBA" id="ARBA00009437"/>
    </source>
</evidence>
<keyword evidence="2" id="KW-0805">Transcription regulation</keyword>
<comment type="caution">
    <text evidence="6">The sequence shown here is derived from an EMBL/GenBank/DDBJ whole genome shotgun (WGS) entry which is preliminary data.</text>
</comment>
<organism evidence="6 7">
    <name type="scientific">Duganella alba</name>
    <dbReference type="NCBI Taxonomy" id="2666081"/>
    <lineage>
        <taxon>Bacteria</taxon>
        <taxon>Pseudomonadati</taxon>
        <taxon>Pseudomonadota</taxon>
        <taxon>Betaproteobacteria</taxon>
        <taxon>Burkholderiales</taxon>
        <taxon>Oxalobacteraceae</taxon>
        <taxon>Telluria group</taxon>
        <taxon>Duganella</taxon>
    </lineage>
</organism>
<evidence type="ECO:0000256" key="4">
    <source>
        <dbReference type="ARBA" id="ARBA00023163"/>
    </source>
</evidence>
<gene>
    <name evidence="6" type="ORF">GJ697_27070</name>
</gene>
<dbReference type="Gene3D" id="3.40.190.290">
    <property type="match status" value="1"/>
</dbReference>
<dbReference type="EMBL" id="WKJM01000035">
    <property type="protein sequence ID" value="MRX11492.1"/>
    <property type="molecule type" value="Genomic_DNA"/>
</dbReference>
<evidence type="ECO:0000313" key="7">
    <source>
        <dbReference type="Proteomes" id="UP000481037"/>
    </source>
</evidence>
<dbReference type="InterPro" id="IPR036388">
    <property type="entry name" value="WH-like_DNA-bd_sf"/>
</dbReference>
<dbReference type="Proteomes" id="UP000481037">
    <property type="component" value="Unassembled WGS sequence"/>
</dbReference>
<keyword evidence="7" id="KW-1185">Reference proteome</keyword>
<evidence type="ECO:0000313" key="6">
    <source>
        <dbReference type="EMBL" id="MRX11492.1"/>
    </source>
</evidence>
<dbReference type="InterPro" id="IPR000847">
    <property type="entry name" value="LysR_HTH_N"/>
</dbReference>
<evidence type="ECO:0000256" key="3">
    <source>
        <dbReference type="ARBA" id="ARBA00023125"/>
    </source>
</evidence>
<dbReference type="AlphaFoldDB" id="A0A6L5QQA5"/>